<dbReference type="GO" id="GO:0016020">
    <property type="term" value="C:membrane"/>
    <property type="evidence" value="ECO:0007669"/>
    <property type="project" value="InterPro"/>
</dbReference>
<dbReference type="Pfam" id="PF03567">
    <property type="entry name" value="Sulfotransfer_2"/>
    <property type="match status" value="1"/>
</dbReference>
<proteinExistence type="predicted"/>
<reference evidence="1 2" key="1">
    <citation type="submission" date="2019-01" db="EMBL/GenBank/DDBJ databases">
        <authorList>
            <person name="Brito A."/>
        </authorList>
    </citation>
    <scope>NUCLEOTIDE SEQUENCE [LARGE SCALE GENOMIC DNA]</scope>
    <source>
        <strain evidence="1">1</strain>
    </source>
</reference>
<evidence type="ECO:0000313" key="2">
    <source>
        <dbReference type="Proteomes" id="UP000320055"/>
    </source>
</evidence>
<keyword evidence="2" id="KW-1185">Reference proteome</keyword>
<name>A0A563VMM4_9CYAN</name>
<dbReference type="Proteomes" id="UP000320055">
    <property type="component" value="Unassembled WGS sequence"/>
</dbReference>
<dbReference type="AlphaFoldDB" id="A0A563VMM4"/>
<evidence type="ECO:0008006" key="3">
    <source>
        <dbReference type="Google" id="ProtNLM"/>
    </source>
</evidence>
<sequence>MKNKKPKIQERINFFLQEKIYFLKFNYRFWQAELQGKERIILYQMGKVGSSTIFKTFYKLGLDKKFVLHRVYYFTQEGIEFVEKYVGNTYGDFINFPDSFKNQIWRSSLLKNKLDKNYLKNKKCKIITIVREPISRNISAFFQTLNWFVEKKEHDFSNKKAYLQEVARCFWEKYPHDIPLTWFDDEPKRALEIDVFASEFPKSKGYKIYRGDYADLLLLKLEKLNECSQKVIPEFLGINNFVLDNANVGQRKQYADTYTDLLKSIIVPDSYIDKMYDSKYTKHFYSDQEIEVFTQKWLKKSAKPTN</sequence>
<dbReference type="Pfam" id="PF10364">
    <property type="entry name" value="NKWYS"/>
    <property type="match status" value="1"/>
</dbReference>
<dbReference type="EMBL" id="CAACVJ010000068">
    <property type="protein sequence ID" value="VEP12679.1"/>
    <property type="molecule type" value="Genomic_DNA"/>
</dbReference>
<evidence type="ECO:0000313" key="1">
    <source>
        <dbReference type="EMBL" id="VEP12679.1"/>
    </source>
</evidence>
<dbReference type="InterPro" id="IPR027417">
    <property type="entry name" value="P-loop_NTPase"/>
</dbReference>
<protein>
    <recommendedName>
        <fullName evidence="3">Capsular polysaccharide synthesis protein</fullName>
    </recommendedName>
</protein>
<dbReference type="InterPro" id="IPR005331">
    <property type="entry name" value="Sulfotransferase"/>
</dbReference>
<organism evidence="1 2">
    <name type="scientific">Hyella patelloides LEGE 07179</name>
    <dbReference type="NCBI Taxonomy" id="945734"/>
    <lineage>
        <taxon>Bacteria</taxon>
        <taxon>Bacillati</taxon>
        <taxon>Cyanobacteriota</taxon>
        <taxon>Cyanophyceae</taxon>
        <taxon>Pleurocapsales</taxon>
        <taxon>Hyellaceae</taxon>
        <taxon>Hyella</taxon>
    </lineage>
</organism>
<dbReference type="OrthoDB" id="286125at2"/>
<dbReference type="Gene3D" id="3.40.50.300">
    <property type="entry name" value="P-loop containing nucleotide triphosphate hydrolases"/>
    <property type="match status" value="1"/>
</dbReference>
<accession>A0A563VMM4</accession>
<dbReference type="InterPro" id="IPR018831">
    <property type="entry name" value="Uncharacterised_NKWYS"/>
</dbReference>
<dbReference type="RefSeq" id="WP_144864233.1">
    <property type="nucleotide sequence ID" value="NZ_LR213778.1"/>
</dbReference>
<dbReference type="SUPFAM" id="SSF52540">
    <property type="entry name" value="P-loop containing nucleoside triphosphate hydrolases"/>
    <property type="match status" value="1"/>
</dbReference>
<dbReference type="GO" id="GO:0008146">
    <property type="term" value="F:sulfotransferase activity"/>
    <property type="evidence" value="ECO:0007669"/>
    <property type="project" value="InterPro"/>
</dbReference>
<gene>
    <name evidence="1" type="ORF">H1P_160018</name>
</gene>